<feature type="region of interest" description="Disordered" evidence="1">
    <location>
        <begin position="91"/>
        <end position="113"/>
    </location>
</feature>
<keyword evidence="3" id="KW-1185">Reference proteome</keyword>
<dbReference type="Proteomes" id="UP001165065">
    <property type="component" value="Unassembled WGS sequence"/>
</dbReference>
<name>A0A9W7GHB7_9STRA</name>
<evidence type="ECO:0000313" key="2">
    <source>
        <dbReference type="EMBL" id="GMI43910.1"/>
    </source>
</evidence>
<dbReference type="EMBL" id="BRYA01000202">
    <property type="protein sequence ID" value="GMI43910.1"/>
    <property type="molecule type" value="Genomic_DNA"/>
</dbReference>
<gene>
    <name evidence="2" type="ORF">TrCOL_g9142</name>
</gene>
<proteinExistence type="predicted"/>
<protein>
    <submittedName>
        <fullName evidence="2">Uncharacterized protein</fullName>
    </submittedName>
</protein>
<evidence type="ECO:0000313" key="3">
    <source>
        <dbReference type="Proteomes" id="UP001165065"/>
    </source>
</evidence>
<organism evidence="2 3">
    <name type="scientific">Triparma columacea</name>
    <dbReference type="NCBI Taxonomy" id="722753"/>
    <lineage>
        <taxon>Eukaryota</taxon>
        <taxon>Sar</taxon>
        <taxon>Stramenopiles</taxon>
        <taxon>Ochrophyta</taxon>
        <taxon>Bolidophyceae</taxon>
        <taxon>Parmales</taxon>
        <taxon>Triparmaceae</taxon>
        <taxon>Triparma</taxon>
    </lineage>
</organism>
<feature type="region of interest" description="Disordered" evidence="1">
    <location>
        <begin position="513"/>
        <end position="549"/>
    </location>
</feature>
<evidence type="ECO:0000256" key="1">
    <source>
        <dbReference type="SAM" id="MobiDB-lite"/>
    </source>
</evidence>
<reference evidence="3" key="1">
    <citation type="journal article" date="2023" name="Commun. Biol.">
        <title>Genome analysis of Parmales, the sister group of diatoms, reveals the evolutionary specialization of diatoms from phago-mixotrophs to photoautotrophs.</title>
        <authorList>
            <person name="Ban H."/>
            <person name="Sato S."/>
            <person name="Yoshikawa S."/>
            <person name="Yamada K."/>
            <person name="Nakamura Y."/>
            <person name="Ichinomiya M."/>
            <person name="Sato N."/>
            <person name="Blanc-Mathieu R."/>
            <person name="Endo H."/>
            <person name="Kuwata A."/>
            <person name="Ogata H."/>
        </authorList>
    </citation>
    <scope>NUCLEOTIDE SEQUENCE [LARGE SCALE GENOMIC DNA]</scope>
</reference>
<dbReference type="OrthoDB" id="10268010at2759"/>
<comment type="caution">
    <text evidence="2">The sequence shown here is derived from an EMBL/GenBank/DDBJ whole genome shotgun (WGS) entry which is preliminary data.</text>
</comment>
<feature type="compositionally biased region" description="Basic and acidic residues" evidence="1">
    <location>
        <begin position="513"/>
        <end position="528"/>
    </location>
</feature>
<accession>A0A9W7GHB7</accession>
<feature type="compositionally biased region" description="Low complexity" evidence="1">
    <location>
        <begin position="529"/>
        <end position="542"/>
    </location>
</feature>
<feature type="compositionally biased region" description="Gly residues" evidence="1">
    <location>
        <begin position="91"/>
        <end position="111"/>
    </location>
</feature>
<sequence>MIARPKTPDLNDTSIPCVNSVKHLIAEMGAYESGTQALNPHLMEVLTENPTDDLDILERNLEHLQRADGVPEYDDILSVKNEWVIDEEAGSAGGRKGRLGGGGEGRGGRGSAQGLDDFLASPSGQLLSFDDSMSLGSASISQLSHTSASVTLNGKTFVSMIPEPTQAPILASDFSRSKSKLQTWSLDSSSNAEASWGGGASMAGESIGSQYYVSTTGKSPYVKPMKKLDRPVRRRGPFAMVGPSMTTKGGVQPSLLLPKEARDEALNTMRERKRVGLKDYNVVSKADIKHHNEEHLDLRIKSALQEKRATATSPSNRLRTATSVSMSTMQLKRDSMLHSVTAQAQAGKEATLMKLKGVDKLNFLIKGLDAKEGTNWKDLKGKVLTRTEKHDPRVIAALKERRRKREIAMRKYLRAPSMLHHKEDEELEGEQWLKSSIHAFNRQLAHKDNRVQVHEDRTKKISRMCRKNKKTLLKHKQLVSAGTQQASNLFQMLGGSGFDHDRGVDQVEVDRKLRESMAPMKKLEREQGRGSPTGRSSRGGSPVQFLAGF</sequence>
<dbReference type="AlphaFoldDB" id="A0A9W7GHB7"/>